<dbReference type="OrthoDB" id="20381at2759"/>
<dbReference type="Pfam" id="PF08597">
    <property type="entry name" value="eIF3_subunit"/>
    <property type="match status" value="1"/>
</dbReference>
<comment type="subunit">
    <text evidence="1">Component of the eukaryotic translation initiation factor 3 (eIF-3) complex.</text>
</comment>
<dbReference type="GO" id="GO:0005852">
    <property type="term" value="C:eukaryotic translation initiation factor 3 complex"/>
    <property type="evidence" value="ECO:0007669"/>
    <property type="project" value="UniProtKB-UniRule"/>
</dbReference>
<evidence type="ECO:0000256" key="1">
    <source>
        <dbReference type="HAMAP-Rule" id="MF_03009"/>
    </source>
</evidence>
<feature type="region of interest" description="Disordered" evidence="2">
    <location>
        <begin position="1"/>
        <end position="38"/>
    </location>
</feature>
<organism evidence="3 4">
    <name type="scientific">[Candida] subhashii</name>
    <dbReference type="NCBI Taxonomy" id="561895"/>
    <lineage>
        <taxon>Eukaryota</taxon>
        <taxon>Fungi</taxon>
        <taxon>Dikarya</taxon>
        <taxon>Ascomycota</taxon>
        <taxon>Saccharomycotina</taxon>
        <taxon>Pichiomycetes</taxon>
        <taxon>Debaryomycetaceae</taxon>
        <taxon>Spathaspora</taxon>
    </lineage>
</organism>
<dbReference type="EMBL" id="JAGSYN010000121">
    <property type="protein sequence ID" value="KAG7663718.1"/>
    <property type="molecule type" value="Genomic_DNA"/>
</dbReference>
<comment type="subcellular location">
    <subcellularLocation>
        <location evidence="1">Cytoplasm</location>
    </subcellularLocation>
</comment>
<comment type="function">
    <text evidence="1">Component of the eukaryotic translation initiation factor 3 (eIF-3) complex, which is involved in protein synthesis of a specialized repertoire of mRNAs and, together with other initiation factors, stimulates binding of mRNA and methionyl-tRNAi to the 40S ribosome. The eIF-3 complex specifically targets and initiates translation of a subset of mRNAs involved in cell proliferation.</text>
</comment>
<dbReference type="GO" id="GO:0001732">
    <property type="term" value="P:formation of cytoplasmic translation initiation complex"/>
    <property type="evidence" value="ECO:0007669"/>
    <property type="project" value="UniProtKB-UniRule"/>
</dbReference>
<dbReference type="AlphaFoldDB" id="A0A8J5QKC1"/>
<dbReference type="Proteomes" id="UP000694255">
    <property type="component" value="Unassembled WGS sequence"/>
</dbReference>
<gene>
    <name evidence="1" type="primary">HCR1</name>
    <name evidence="3" type="ORF">J8A68_002770</name>
</gene>
<sequence length="283" mass="31689">MSWDDEDFDIPAKSTNAPAASWEDEEDDDSPILESWDIDEDEIARKKKEEADRIAKEKAEIKRKEDEAKLKKQAKLKEIEEFDSLDPEVRKKLLMKAELNADLNNAADLFGGLGVTGDIDDDDFDINAHPRERANKLALEAQQKKPVLTKDTPLEDHPLFQPTNKQEFEKLRKAVGTSLTGLAEDSSLLYASSLAIDLIRDLSQPLSVENLRKVISTLNVVIKDKERQERQARMKKTGGTATGGAGKKKAKPTARPNVGSMKKNEFEDMDAGDFDDLGDDDFM</sequence>
<dbReference type="GO" id="GO:0016282">
    <property type="term" value="C:eukaryotic 43S preinitiation complex"/>
    <property type="evidence" value="ECO:0007669"/>
    <property type="project" value="UniProtKB-UniRule"/>
</dbReference>
<accession>A0A8J5QKC1</accession>
<feature type="compositionally biased region" description="Acidic residues" evidence="2">
    <location>
        <begin position="267"/>
        <end position="283"/>
    </location>
</feature>
<feature type="region of interest" description="Disordered" evidence="2">
    <location>
        <begin position="226"/>
        <end position="283"/>
    </location>
</feature>
<dbReference type="PANTHER" id="PTHR21681:SF0">
    <property type="entry name" value="EUKARYOTIC TRANSLATION INITIATION FACTOR 3 SUBUNIT J"/>
    <property type="match status" value="1"/>
</dbReference>
<comment type="similarity">
    <text evidence="1">Belongs to the eIF-3 subunit J family.</text>
</comment>
<reference evidence="3 4" key="1">
    <citation type="journal article" date="2021" name="DNA Res.">
        <title>Genome analysis of Candida subhashii reveals its hybrid nature and dual mitochondrial genome conformations.</title>
        <authorList>
            <person name="Mixao V."/>
            <person name="Hegedusova E."/>
            <person name="Saus E."/>
            <person name="Pryszcz L.P."/>
            <person name="Cillingova A."/>
            <person name="Nosek J."/>
            <person name="Gabaldon T."/>
        </authorList>
    </citation>
    <scope>NUCLEOTIDE SEQUENCE [LARGE SCALE GENOMIC DNA]</scope>
    <source>
        <strain evidence="3 4">CBS 10753</strain>
    </source>
</reference>
<dbReference type="PANTHER" id="PTHR21681">
    <property type="entry name" value="EUKARYOTIC TRANSLATION INITIATION FACTOR 3 SUBUNIT J"/>
    <property type="match status" value="1"/>
</dbReference>
<evidence type="ECO:0000313" key="3">
    <source>
        <dbReference type="EMBL" id="KAG7663718.1"/>
    </source>
</evidence>
<dbReference type="GO" id="GO:0033290">
    <property type="term" value="C:eukaryotic 48S preinitiation complex"/>
    <property type="evidence" value="ECO:0007669"/>
    <property type="project" value="UniProtKB-UniRule"/>
</dbReference>
<dbReference type="GO" id="GO:0003743">
    <property type="term" value="F:translation initiation factor activity"/>
    <property type="evidence" value="ECO:0007669"/>
    <property type="project" value="UniProtKB-UniRule"/>
</dbReference>
<proteinExistence type="inferred from homology"/>
<name>A0A8J5QKC1_9ASCO</name>
<comment type="caution">
    <text evidence="3">The sequence shown here is derived from an EMBL/GenBank/DDBJ whole genome shotgun (WGS) entry which is preliminary data.</text>
</comment>
<feature type="compositionally biased region" description="Acidic residues" evidence="2">
    <location>
        <begin position="22"/>
        <end position="38"/>
    </location>
</feature>
<dbReference type="InterPro" id="IPR013906">
    <property type="entry name" value="eIF3j"/>
</dbReference>
<evidence type="ECO:0000256" key="2">
    <source>
        <dbReference type="SAM" id="MobiDB-lite"/>
    </source>
</evidence>
<protein>
    <recommendedName>
        <fullName evidence="1">Eukaryotic translation initiation factor 3 subunit J</fullName>
        <shortName evidence="1">eIF3j</shortName>
    </recommendedName>
    <alternativeName>
        <fullName evidence="1">Eukaryotic translation initiation factor 3 30 kDa subunit homolog</fullName>
        <shortName evidence="1">eIF-3 30 kDa subunit homolog</shortName>
    </alternativeName>
</protein>
<keyword evidence="1" id="KW-0648">Protein biosynthesis</keyword>
<feature type="coiled-coil region" evidence="1">
    <location>
        <begin position="44"/>
        <end position="76"/>
    </location>
</feature>
<evidence type="ECO:0000313" key="4">
    <source>
        <dbReference type="Proteomes" id="UP000694255"/>
    </source>
</evidence>
<dbReference type="HAMAP" id="MF_03009">
    <property type="entry name" value="eIF3j"/>
    <property type="match status" value="1"/>
</dbReference>
<keyword evidence="1" id="KW-0175">Coiled coil</keyword>
<keyword evidence="4" id="KW-1185">Reference proteome</keyword>
<keyword evidence="1" id="KW-0963">Cytoplasm</keyword>
<keyword evidence="1" id="KW-0396">Initiation factor</keyword>